<comment type="caution">
    <text evidence="4">The sequence shown here is derived from an EMBL/GenBank/DDBJ whole genome shotgun (WGS) entry which is preliminary data.</text>
</comment>
<evidence type="ECO:0000259" key="3">
    <source>
        <dbReference type="Pfam" id="PF13360"/>
    </source>
</evidence>
<name>A0A5C5X5K4_9PLAN</name>
<proteinExistence type="predicted"/>
<feature type="chain" id="PRO_5023039559" evidence="2">
    <location>
        <begin position="29"/>
        <end position="449"/>
    </location>
</feature>
<dbReference type="SMART" id="SM00564">
    <property type="entry name" value="PQQ"/>
    <property type="match status" value="3"/>
</dbReference>
<dbReference type="SUPFAM" id="SSF50998">
    <property type="entry name" value="Quinoprotein alcohol dehydrogenase-like"/>
    <property type="match status" value="1"/>
</dbReference>
<dbReference type="InterPro" id="IPR011047">
    <property type="entry name" value="Quinoprotein_ADH-like_sf"/>
</dbReference>
<dbReference type="Proteomes" id="UP000317243">
    <property type="component" value="Unassembled WGS sequence"/>
</dbReference>
<dbReference type="PANTHER" id="PTHR34512">
    <property type="entry name" value="CELL SURFACE PROTEIN"/>
    <property type="match status" value="1"/>
</dbReference>
<feature type="compositionally biased region" description="Polar residues" evidence="1">
    <location>
        <begin position="26"/>
        <end position="39"/>
    </location>
</feature>
<feature type="signal peptide" evidence="2">
    <location>
        <begin position="1"/>
        <end position="28"/>
    </location>
</feature>
<dbReference type="InterPro" id="IPR015943">
    <property type="entry name" value="WD40/YVTN_repeat-like_dom_sf"/>
</dbReference>
<dbReference type="Pfam" id="PF13360">
    <property type="entry name" value="PQQ_2"/>
    <property type="match status" value="1"/>
</dbReference>
<keyword evidence="2" id="KW-0732">Signal</keyword>
<reference evidence="4 5" key="1">
    <citation type="submission" date="2019-02" db="EMBL/GenBank/DDBJ databases">
        <title>Deep-cultivation of Planctomycetes and their phenomic and genomic characterization uncovers novel biology.</title>
        <authorList>
            <person name="Wiegand S."/>
            <person name="Jogler M."/>
            <person name="Boedeker C."/>
            <person name="Pinto D."/>
            <person name="Vollmers J."/>
            <person name="Rivas-Marin E."/>
            <person name="Kohn T."/>
            <person name="Peeters S.H."/>
            <person name="Heuer A."/>
            <person name="Rast P."/>
            <person name="Oberbeckmann S."/>
            <person name="Bunk B."/>
            <person name="Jeske O."/>
            <person name="Meyerdierks A."/>
            <person name="Storesund J.E."/>
            <person name="Kallscheuer N."/>
            <person name="Luecker S."/>
            <person name="Lage O.M."/>
            <person name="Pohl T."/>
            <person name="Merkel B.J."/>
            <person name="Hornburger P."/>
            <person name="Mueller R.-W."/>
            <person name="Bruemmer F."/>
            <person name="Labrenz M."/>
            <person name="Spormann A.M."/>
            <person name="Op Den Camp H."/>
            <person name="Overmann J."/>
            <person name="Amann R."/>
            <person name="Jetten M.S.M."/>
            <person name="Mascher T."/>
            <person name="Medema M.H."/>
            <person name="Devos D.P."/>
            <person name="Kaster A.-K."/>
            <person name="Ovreas L."/>
            <person name="Rohde M."/>
            <person name="Galperin M.Y."/>
            <person name="Jogler C."/>
        </authorList>
    </citation>
    <scope>NUCLEOTIDE SEQUENCE [LARGE SCALE GENOMIC DNA]</scope>
    <source>
        <strain evidence="4 5">KOR42</strain>
    </source>
</reference>
<sequence precursor="true">MSKSKRNFFTLLIIVSGIVFSGQQQSQAEDNVDPSTSWHQWRGPNANGVSETATPPVNWSENRNVRWKRPIEGLGNATPIVWGDKLFVLTAVDSGRIDASKPAPAEQPERSFGIVFPNTYYEFVVLCLDRSTGNEIWRKVVAERVPNEGHHGDNSFASCSPFVDGERLYCWFGSQGLYCLDLDGNLLWERDLGPVQTRRSFGEGTSPVAHDGRLVINRDHEGQSSIMVLDATTGEEIWSRDRDELSSWATPLIVEKDGIVQVIVNAANRVRSYNLDDGSLIWECGGQASNVTPSPVTDGEYVYCMSGYRGSSAMAISLDSKGDVTGTDQVAWQLAQGTPYVPSPILYNGLLYFTQSNNAILTCVDPKTGEVLLERTRVPGVRAFYGSPVAAKGKIYLTGRDGETVVIVADSEFEVLATNQLDDHFDASAVLVGDAIYLRGKENLYCIGK</sequence>
<dbReference type="InterPro" id="IPR018391">
    <property type="entry name" value="PQQ_b-propeller_rpt"/>
</dbReference>
<dbReference type="Gene3D" id="2.130.10.10">
    <property type="entry name" value="YVTN repeat-like/Quinoprotein amine dehydrogenase"/>
    <property type="match status" value="1"/>
</dbReference>
<evidence type="ECO:0000313" key="5">
    <source>
        <dbReference type="Proteomes" id="UP000317243"/>
    </source>
</evidence>
<evidence type="ECO:0000313" key="4">
    <source>
        <dbReference type="EMBL" id="TWT58210.1"/>
    </source>
</evidence>
<organism evidence="4 5">
    <name type="scientific">Thalassoglobus neptunius</name>
    <dbReference type="NCBI Taxonomy" id="1938619"/>
    <lineage>
        <taxon>Bacteria</taxon>
        <taxon>Pseudomonadati</taxon>
        <taxon>Planctomycetota</taxon>
        <taxon>Planctomycetia</taxon>
        <taxon>Planctomycetales</taxon>
        <taxon>Planctomycetaceae</taxon>
        <taxon>Thalassoglobus</taxon>
    </lineage>
</organism>
<gene>
    <name evidence="4" type="ORF">KOR42_15810</name>
</gene>
<dbReference type="OrthoDB" id="244732at2"/>
<dbReference type="RefSeq" id="WP_146508441.1">
    <property type="nucleotide sequence ID" value="NZ_SIHI01000001.1"/>
</dbReference>
<keyword evidence="5" id="KW-1185">Reference proteome</keyword>
<dbReference type="Gene3D" id="2.140.10.10">
    <property type="entry name" value="Quinoprotein alcohol dehydrogenase-like superfamily"/>
    <property type="match status" value="1"/>
</dbReference>
<dbReference type="PANTHER" id="PTHR34512:SF30">
    <property type="entry name" value="OUTER MEMBRANE PROTEIN ASSEMBLY FACTOR BAMB"/>
    <property type="match status" value="1"/>
</dbReference>
<dbReference type="EMBL" id="SIHI01000001">
    <property type="protein sequence ID" value="TWT58210.1"/>
    <property type="molecule type" value="Genomic_DNA"/>
</dbReference>
<protein>
    <submittedName>
        <fullName evidence="4">Outer membrane biogenesis protein BamB</fullName>
    </submittedName>
</protein>
<accession>A0A5C5X5K4</accession>
<feature type="region of interest" description="Disordered" evidence="1">
    <location>
        <begin position="26"/>
        <end position="54"/>
    </location>
</feature>
<dbReference type="AlphaFoldDB" id="A0A5C5X5K4"/>
<evidence type="ECO:0000256" key="1">
    <source>
        <dbReference type="SAM" id="MobiDB-lite"/>
    </source>
</evidence>
<feature type="domain" description="Pyrrolo-quinoline quinone repeat" evidence="3">
    <location>
        <begin position="124"/>
        <end position="371"/>
    </location>
</feature>
<evidence type="ECO:0000256" key="2">
    <source>
        <dbReference type="SAM" id="SignalP"/>
    </source>
</evidence>
<dbReference type="InterPro" id="IPR002372">
    <property type="entry name" value="PQQ_rpt_dom"/>
</dbReference>